<feature type="chain" id="PRO_5032352496" evidence="1">
    <location>
        <begin position="20"/>
        <end position="117"/>
    </location>
</feature>
<name>A0A844HNF5_9RHOB</name>
<dbReference type="EMBL" id="WMIG01000008">
    <property type="protein sequence ID" value="MTH60568.1"/>
    <property type="molecule type" value="Genomic_DNA"/>
</dbReference>
<evidence type="ECO:0000313" key="3">
    <source>
        <dbReference type="Proteomes" id="UP000449846"/>
    </source>
</evidence>
<accession>A0A844HNF5</accession>
<dbReference type="RefSeq" id="WP_155040508.1">
    <property type="nucleotide sequence ID" value="NZ_JBHGCD010000011.1"/>
</dbReference>
<organism evidence="2 3">
    <name type="scientific">Paracoccus litorisediminis</name>
    <dbReference type="NCBI Taxonomy" id="2006130"/>
    <lineage>
        <taxon>Bacteria</taxon>
        <taxon>Pseudomonadati</taxon>
        <taxon>Pseudomonadota</taxon>
        <taxon>Alphaproteobacteria</taxon>
        <taxon>Rhodobacterales</taxon>
        <taxon>Paracoccaceae</taxon>
        <taxon>Paracoccus</taxon>
    </lineage>
</organism>
<evidence type="ECO:0000256" key="1">
    <source>
        <dbReference type="SAM" id="SignalP"/>
    </source>
</evidence>
<protein>
    <submittedName>
        <fullName evidence="2">Uncharacterized protein</fullName>
    </submittedName>
</protein>
<keyword evidence="1" id="KW-0732">Signal</keyword>
<feature type="signal peptide" evidence="1">
    <location>
        <begin position="1"/>
        <end position="19"/>
    </location>
</feature>
<proteinExistence type="predicted"/>
<sequence>MKPAILALAIALAPFAANAGEITLNKPLQGATLPGTETDMAVYFTKSRDAGYRVHAAYIGKDAEGQPKRVEMELHDGDAVSFSLPGHKGESYCFSRNGDTLSVSNELVTAELPGKAS</sequence>
<gene>
    <name evidence="2" type="ORF">GL300_15230</name>
</gene>
<comment type="caution">
    <text evidence="2">The sequence shown here is derived from an EMBL/GenBank/DDBJ whole genome shotgun (WGS) entry which is preliminary data.</text>
</comment>
<reference evidence="2 3" key="1">
    <citation type="submission" date="2019-11" db="EMBL/GenBank/DDBJ databases">
        <authorList>
            <person name="Dong K."/>
        </authorList>
    </citation>
    <scope>NUCLEOTIDE SEQUENCE [LARGE SCALE GENOMIC DNA]</scope>
    <source>
        <strain evidence="2 3">NBRC 112902</strain>
    </source>
</reference>
<evidence type="ECO:0000313" key="2">
    <source>
        <dbReference type="EMBL" id="MTH60568.1"/>
    </source>
</evidence>
<dbReference type="AlphaFoldDB" id="A0A844HNF5"/>
<dbReference type="Proteomes" id="UP000449846">
    <property type="component" value="Unassembled WGS sequence"/>
</dbReference>
<dbReference type="OrthoDB" id="7859688at2"/>
<keyword evidence="3" id="KW-1185">Reference proteome</keyword>